<keyword evidence="5" id="KW-0472">Membrane</keyword>
<dbReference type="Gene3D" id="2.60.40.420">
    <property type="entry name" value="Cupredoxins - blue copper proteins"/>
    <property type="match status" value="1"/>
</dbReference>
<proteinExistence type="predicted"/>
<dbReference type="InterPro" id="IPR000923">
    <property type="entry name" value="BlueCu_1"/>
</dbReference>
<sequence length="151" mass="16638">MSQTSKLAGPVFIICILASVAGFAWFQFVYMPEVNKEIEIPEEFLNPAESTIIDIALGSIDQDQVENFVPNAISVTLGENNRVTWINIDEVIHTVTAEVGKEFEKAAGNANYIDPEGGEFTFVFVEAGEYTYFCAPHPWMRGTVTVVEPAA</sequence>
<evidence type="ECO:0000256" key="5">
    <source>
        <dbReference type="SAM" id="Phobius"/>
    </source>
</evidence>
<evidence type="ECO:0000256" key="2">
    <source>
        <dbReference type="ARBA" id="ARBA00022723"/>
    </source>
</evidence>
<accession>A0A075GTY0</accession>
<keyword evidence="1" id="KW-0813">Transport</keyword>
<feature type="domain" description="Blue (type 1) copper" evidence="6">
    <location>
        <begin position="67"/>
        <end position="146"/>
    </location>
</feature>
<organism evidence="7">
    <name type="scientific">uncultured marine thaumarchaeote KM3_187_A08</name>
    <dbReference type="NCBI Taxonomy" id="1456073"/>
    <lineage>
        <taxon>Archaea</taxon>
        <taxon>Nitrososphaerota</taxon>
        <taxon>environmental samples</taxon>
    </lineage>
</organism>
<dbReference type="SUPFAM" id="SSF49503">
    <property type="entry name" value="Cupredoxins"/>
    <property type="match status" value="1"/>
</dbReference>
<evidence type="ECO:0000256" key="1">
    <source>
        <dbReference type="ARBA" id="ARBA00022448"/>
    </source>
</evidence>
<name>A0A075GTY0_9ARCH</name>
<protein>
    <submittedName>
        <fullName evidence="7">Copper binding protein, plastocyanin/azurin family</fullName>
    </submittedName>
</protein>
<dbReference type="InterPro" id="IPR008972">
    <property type="entry name" value="Cupredoxin"/>
</dbReference>
<dbReference type="AlphaFoldDB" id="A0A075GTY0"/>
<evidence type="ECO:0000259" key="6">
    <source>
        <dbReference type="Pfam" id="PF00127"/>
    </source>
</evidence>
<feature type="transmembrane region" description="Helical" evidence="5">
    <location>
        <begin position="7"/>
        <end position="26"/>
    </location>
</feature>
<dbReference type="EMBL" id="KF900749">
    <property type="protein sequence ID" value="AIF05757.1"/>
    <property type="molecule type" value="Genomic_DNA"/>
</dbReference>
<keyword evidence="4" id="KW-0186">Copper</keyword>
<keyword evidence="5" id="KW-0812">Transmembrane</keyword>
<evidence type="ECO:0000256" key="3">
    <source>
        <dbReference type="ARBA" id="ARBA00022982"/>
    </source>
</evidence>
<dbReference type="PROSITE" id="PS00196">
    <property type="entry name" value="COPPER_BLUE"/>
    <property type="match status" value="1"/>
</dbReference>
<evidence type="ECO:0000256" key="4">
    <source>
        <dbReference type="ARBA" id="ARBA00023008"/>
    </source>
</evidence>
<dbReference type="InterPro" id="IPR052721">
    <property type="entry name" value="ET_Amicyanin"/>
</dbReference>
<keyword evidence="5" id="KW-1133">Transmembrane helix</keyword>
<dbReference type="PANTHER" id="PTHR36507:SF1">
    <property type="entry name" value="BLL1555 PROTEIN"/>
    <property type="match status" value="1"/>
</dbReference>
<reference evidence="7" key="1">
    <citation type="journal article" date="2014" name="Genome Biol. Evol.">
        <title>Pangenome evidence for extensive interdomain horizontal transfer affecting lineage core and shell genes in uncultured planktonic thaumarchaeota and euryarchaeota.</title>
        <authorList>
            <person name="Deschamps P."/>
            <person name="Zivanovic Y."/>
            <person name="Moreira D."/>
            <person name="Rodriguez-Valera F."/>
            <person name="Lopez-Garcia P."/>
        </authorList>
    </citation>
    <scope>NUCLEOTIDE SEQUENCE</scope>
</reference>
<dbReference type="InterPro" id="IPR028871">
    <property type="entry name" value="BlueCu_1_BS"/>
</dbReference>
<evidence type="ECO:0000313" key="7">
    <source>
        <dbReference type="EMBL" id="AIF05757.1"/>
    </source>
</evidence>
<dbReference type="Pfam" id="PF00127">
    <property type="entry name" value="Copper-bind"/>
    <property type="match status" value="1"/>
</dbReference>
<keyword evidence="3" id="KW-0249">Electron transport</keyword>
<dbReference type="GO" id="GO:0005507">
    <property type="term" value="F:copper ion binding"/>
    <property type="evidence" value="ECO:0007669"/>
    <property type="project" value="InterPro"/>
</dbReference>
<dbReference type="PANTHER" id="PTHR36507">
    <property type="entry name" value="BLL1555 PROTEIN"/>
    <property type="match status" value="1"/>
</dbReference>
<dbReference type="GO" id="GO:0009055">
    <property type="term" value="F:electron transfer activity"/>
    <property type="evidence" value="ECO:0007669"/>
    <property type="project" value="InterPro"/>
</dbReference>
<keyword evidence="2" id="KW-0479">Metal-binding</keyword>